<feature type="domain" description="Multidrug resistance protein MdtA-like alpha-helical hairpin" evidence="3">
    <location>
        <begin position="130"/>
        <end position="198"/>
    </location>
</feature>
<evidence type="ECO:0000259" key="3">
    <source>
        <dbReference type="Pfam" id="PF25876"/>
    </source>
</evidence>
<gene>
    <name evidence="7" type="ORF">GCM10007932_33010</name>
</gene>
<dbReference type="FunFam" id="2.40.420.20:FF:000001">
    <property type="entry name" value="Efflux RND transporter periplasmic adaptor subunit"/>
    <property type="match status" value="1"/>
</dbReference>
<dbReference type="Gene3D" id="2.40.30.170">
    <property type="match status" value="1"/>
</dbReference>
<dbReference type="Proteomes" id="UP001156690">
    <property type="component" value="Unassembled WGS sequence"/>
</dbReference>
<dbReference type="InterPro" id="IPR058626">
    <property type="entry name" value="MdtA-like_b-barrel"/>
</dbReference>
<dbReference type="InterPro" id="IPR058625">
    <property type="entry name" value="MdtA-like_BSH"/>
</dbReference>
<evidence type="ECO:0000259" key="5">
    <source>
        <dbReference type="Pfam" id="PF25944"/>
    </source>
</evidence>
<dbReference type="Pfam" id="PF25917">
    <property type="entry name" value="BSH_RND"/>
    <property type="match status" value="1"/>
</dbReference>
<sequence length="408" mass="43738">MRITEPNGLGLRIILKGQQTLIICISKIGKYMKKKLLSLAIVSSLILVGCGEAENGNQQAAAPNVVVVESTTIMHQQSKTYVGRVEAVEDASISAQVSGYLKERLFIEGQFVEKGDVLYQIDPLSFEAQVATAKASLSQANAALKKAELDFKRGKNLLPKGNISQSEFDSLTSTKLGAEAQVEAAEAQLKLANVNLSHSQIVAPFSGRISSSNVSIGDLVSPSSGPLTTIVSLDPIHTSFNVSERERLDFGMDKVSGDGAGAANALDVLIELENGDVYEHKGKLDFIGNRINLNTGTISLRASVNNPEHALLPGQHVRVAIQEQSAEEVIVIPRKSVQTDLEGNFIMIITEGNIAERRNIEMGRQTAEGVIVTKGLAKDERVITQGLQRVRNGMPVNVTNSDTANTGA</sequence>
<dbReference type="GO" id="GO:0046677">
    <property type="term" value="P:response to antibiotic"/>
    <property type="evidence" value="ECO:0007669"/>
    <property type="project" value="TreeGrafter"/>
</dbReference>
<proteinExistence type="inferred from homology"/>
<dbReference type="Pfam" id="PF25967">
    <property type="entry name" value="RND-MFP_C"/>
    <property type="match status" value="1"/>
</dbReference>
<dbReference type="Gene3D" id="1.10.287.470">
    <property type="entry name" value="Helix hairpin bin"/>
    <property type="match status" value="1"/>
</dbReference>
<evidence type="ECO:0000313" key="7">
    <source>
        <dbReference type="EMBL" id="GLQ73941.1"/>
    </source>
</evidence>
<name>A0AAV5NT93_9VIBR</name>
<dbReference type="PANTHER" id="PTHR30158">
    <property type="entry name" value="ACRA/E-RELATED COMPONENT OF DRUG EFFLUX TRANSPORTER"/>
    <property type="match status" value="1"/>
</dbReference>
<reference evidence="8" key="1">
    <citation type="journal article" date="2019" name="Int. J. Syst. Evol. Microbiol.">
        <title>The Global Catalogue of Microorganisms (GCM) 10K type strain sequencing project: providing services to taxonomists for standard genome sequencing and annotation.</title>
        <authorList>
            <consortium name="The Broad Institute Genomics Platform"/>
            <consortium name="The Broad Institute Genome Sequencing Center for Infectious Disease"/>
            <person name="Wu L."/>
            <person name="Ma J."/>
        </authorList>
    </citation>
    <scope>NUCLEOTIDE SEQUENCE [LARGE SCALE GENOMIC DNA]</scope>
    <source>
        <strain evidence="8">NBRC 15640</strain>
    </source>
</reference>
<evidence type="ECO:0000259" key="4">
    <source>
        <dbReference type="Pfam" id="PF25917"/>
    </source>
</evidence>
<dbReference type="AlphaFoldDB" id="A0AAV5NT93"/>
<keyword evidence="8" id="KW-1185">Reference proteome</keyword>
<organism evidence="7 8">
    <name type="scientific">Vibrio penaeicida</name>
    <dbReference type="NCBI Taxonomy" id="104609"/>
    <lineage>
        <taxon>Bacteria</taxon>
        <taxon>Pseudomonadati</taxon>
        <taxon>Pseudomonadota</taxon>
        <taxon>Gammaproteobacteria</taxon>
        <taxon>Vibrionales</taxon>
        <taxon>Vibrionaceae</taxon>
        <taxon>Vibrio</taxon>
    </lineage>
</organism>
<dbReference type="InterPro" id="IPR058624">
    <property type="entry name" value="MdtA-like_HH"/>
</dbReference>
<dbReference type="GO" id="GO:0005886">
    <property type="term" value="C:plasma membrane"/>
    <property type="evidence" value="ECO:0007669"/>
    <property type="project" value="UniProtKB-SubCell"/>
</dbReference>
<evidence type="ECO:0000313" key="8">
    <source>
        <dbReference type="Proteomes" id="UP001156690"/>
    </source>
</evidence>
<evidence type="ECO:0000256" key="2">
    <source>
        <dbReference type="ARBA" id="ARBA00009477"/>
    </source>
</evidence>
<dbReference type="Gene3D" id="2.40.50.100">
    <property type="match status" value="1"/>
</dbReference>
<dbReference type="PANTHER" id="PTHR30158:SF3">
    <property type="entry name" value="MULTIDRUG EFFLUX PUMP SUBUNIT ACRA-RELATED"/>
    <property type="match status" value="1"/>
</dbReference>
<comment type="subcellular location">
    <subcellularLocation>
        <location evidence="1">Cell inner membrane</location>
        <topology evidence="1">Lipid-anchor</topology>
    </subcellularLocation>
</comment>
<dbReference type="Gene3D" id="2.40.420.20">
    <property type="match status" value="1"/>
</dbReference>
<feature type="domain" description="Multidrug resistance protein MdtA-like beta-barrel" evidence="5">
    <location>
        <begin position="238"/>
        <end position="324"/>
    </location>
</feature>
<accession>A0AAV5NT93</accession>
<evidence type="ECO:0000259" key="6">
    <source>
        <dbReference type="Pfam" id="PF25967"/>
    </source>
</evidence>
<evidence type="ECO:0000256" key="1">
    <source>
        <dbReference type="ARBA" id="ARBA00004519"/>
    </source>
</evidence>
<dbReference type="GO" id="GO:0022857">
    <property type="term" value="F:transmembrane transporter activity"/>
    <property type="evidence" value="ECO:0007669"/>
    <property type="project" value="InterPro"/>
</dbReference>
<feature type="domain" description="Multidrug resistance protein MdtA-like C-terminal permuted SH3" evidence="6">
    <location>
        <begin position="329"/>
        <end position="389"/>
    </location>
</feature>
<comment type="similarity">
    <text evidence="2">Belongs to the membrane fusion protein (MFP) (TC 8.A.1) family.</text>
</comment>
<dbReference type="InterPro" id="IPR006143">
    <property type="entry name" value="RND_pump_MFP"/>
</dbReference>
<protein>
    <submittedName>
        <fullName evidence="7">MexE family multidrug efflux RND transporter periplasmic adaptor subunit</fullName>
    </submittedName>
</protein>
<feature type="domain" description="Multidrug resistance protein MdtA-like barrel-sandwich hybrid" evidence="4">
    <location>
        <begin position="90"/>
        <end position="222"/>
    </location>
</feature>
<comment type="caution">
    <text evidence="7">The sequence shown here is derived from an EMBL/GenBank/DDBJ whole genome shotgun (WGS) entry which is preliminary data.</text>
</comment>
<dbReference type="NCBIfam" id="TIGR01730">
    <property type="entry name" value="RND_mfp"/>
    <property type="match status" value="1"/>
</dbReference>
<dbReference type="EMBL" id="BSNX01000041">
    <property type="protein sequence ID" value="GLQ73941.1"/>
    <property type="molecule type" value="Genomic_DNA"/>
</dbReference>
<dbReference type="Pfam" id="PF25876">
    <property type="entry name" value="HH_MFP_RND"/>
    <property type="match status" value="1"/>
</dbReference>
<dbReference type="InterPro" id="IPR058627">
    <property type="entry name" value="MdtA-like_C"/>
</dbReference>
<dbReference type="Pfam" id="PF25944">
    <property type="entry name" value="Beta-barrel_RND"/>
    <property type="match status" value="1"/>
</dbReference>
<dbReference type="SUPFAM" id="SSF111369">
    <property type="entry name" value="HlyD-like secretion proteins"/>
    <property type="match status" value="1"/>
</dbReference>